<evidence type="ECO:0008006" key="3">
    <source>
        <dbReference type="Google" id="ProtNLM"/>
    </source>
</evidence>
<gene>
    <name evidence="1" type="ORF">Q4Q39_11560</name>
</gene>
<evidence type="ECO:0000313" key="1">
    <source>
        <dbReference type="EMBL" id="MDO5988041.1"/>
    </source>
</evidence>
<dbReference type="Proteomes" id="UP001176891">
    <property type="component" value="Unassembled WGS sequence"/>
</dbReference>
<keyword evidence="2" id="KW-1185">Reference proteome</keyword>
<accession>A0ABT8X298</accession>
<dbReference type="EMBL" id="JAUOEM010000003">
    <property type="protein sequence ID" value="MDO5988041.1"/>
    <property type="molecule type" value="Genomic_DNA"/>
</dbReference>
<reference evidence="1" key="1">
    <citation type="submission" date="2023-07" db="EMBL/GenBank/DDBJ databases">
        <title>Two novel species in the genus Flavivirga.</title>
        <authorList>
            <person name="Kwon K."/>
        </authorList>
    </citation>
    <scope>NUCLEOTIDE SEQUENCE</scope>
    <source>
        <strain evidence="1">KACC 14157</strain>
    </source>
</reference>
<protein>
    <recommendedName>
        <fullName evidence="3">Copper resistance protein NlpE</fullName>
    </recommendedName>
</protein>
<name>A0ABT8X298_9FLAO</name>
<organism evidence="1 2">
    <name type="scientific">Flavivirga amylovorans</name>
    <dbReference type="NCBI Taxonomy" id="870486"/>
    <lineage>
        <taxon>Bacteria</taxon>
        <taxon>Pseudomonadati</taxon>
        <taxon>Bacteroidota</taxon>
        <taxon>Flavobacteriia</taxon>
        <taxon>Flavobacteriales</taxon>
        <taxon>Flavobacteriaceae</taxon>
        <taxon>Flavivirga</taxon>
    </lineage>
</organism>
<comment type="caution">
    <text evidence="1">The sequence shown here is derived from an EMBL/GenBank/DDBJ whole genome shotgun (WGS) entry which is preliminary data.</text>
</comment>
<dbReference type="PROSITE" id="PS51257">
    <property type="entry name" value="PROKAR_LIPOPROTEIN"/>
    <property type="match status" value="1"/>
</dbReference>
<proteinExistence type="predicted"/>
<sequence length="105" mass="11935">MRKIFLIITLCSLFLSCKNDDDSTKIQYESTAIIKGQDLTLCACCGGWVIEIDDITPDYRFEMLPENSNIDLQKATFPINVKLNWEVDNTCGGITRIIIEDIIEI</sequence>
<evidence type="ECO:0000313" key="2">
    <source>
        <dbReference type="Proteomes" id="UP001176891"/>
    </source>
</evidence>
<dbReference type="RefSeq" id="WP_303282640.1">
    <property type="nucleotide sequence ID" value="NZ_BAABCZ010000011.1"/>
</dbReference>